<organism evidence="3 4">
    <name type="scientific">Desulfofundulus thermosubterraneus DSM 16057</name>
    <dbReference type="NCBI Taxonomy" id="1121432"/>
    <lineage>
        <taxon>Bacteria</taxon>
        <taxon>Bacillati</taxon>
        <taxon>Bacillota</taxon>
        <taxon>Clostridia</taxon>
        <taxon>Eubacteriales</taxon>
        <taxon>Peptococcaceae</taxon>
        <taxon>Desulfofundulus</taxon>
    </lineage>
</organism>
<dbReference type="EMBL" id="FQZM01000017">
    <property type="protein sequence ID" value="SHJ00895.1"/>
    <property type="molecule type" value="Genomic_DNA"/>
</dbReference>
<evidence type="ECO:0000256" key="1">
    <source>
        <dbReference type="ARBA" id="ARBA00022679"/>
    </source>
</evidence>
<accession>A0A1M6FT81</accession>
<protein>
    <submittedName>
        <fullName evidence="3">Glycosyltransferase involved in cell wall bisynthesis</fullName>
    </submittedName>
</protein>
<dbReference type="OrthoDB" id="134776at2"/>
<evidence type="ECO:0000313" key="3">
    <source>
        <dbReference type="EMBL" id="SHJ00895.1"/>
    </source>
</evidence>
<evidence type="ECO:0000313" key="4">
    <source>
        <dbReference type="Proteomes" id="UP000184529"/>
    </source>
</evidence>
<dbReference type="Gene3D" id="3.40.50.2000">
    <property type="entry name" value="Glycogen Phosphorylase B"/>
    <property type="match status" value="2"/>
</dbReference>
<gene>
    <name evidence="3" type="ORF">SAMN02745219_01541</name>
</gene>
<dbReference type="AlphaFoldDB" id="A0A1M6FT81"/>
<dbReference type="GO" id="GO:0009103">
    <property type="term" value="P:lipopolysaccharide biosynthetic process"/>
    <property type="evidence" value="ECO:0007669"/>
    <property type="project" value="TreeGrafter"/>
</dbReference>
<dbReference type="SUPFAM" id="SSF53756">
    <property type="entry name" value="UDP-Glycosyltransferase/glycogen phosphorylase"/>
    <property type="match status" value="1"/>
</dbReference>
<dbReference type="PANTHER" id="PTHR46401">
    <property type="entry name" value="GLYCOSYLTRANSFERASE WBBK-RELATED"/>
    <property type="match status" value="1"/>
</dbReference>
<keyword evidence="4" id="KW-1185">Reference proteome</keyword>
<dbReference type="PANTHER" id="PTHR46401:SF2">
    <property type="entry name" value="GLYCOSYLTRANSFERASE WBBK-RELATED"/>
    <property type="match status" value="1"/>
</dbReference>
<dbReference type="InterPro" id="IPR001296">
    <property type="entry name" value="Glyco_trans_1"/>
</dbReference>
<dbReference type="GO" id="GO:0016757">
    <property type="term" value="F:glycosyltransferase activity"/>
    <property type="evidence" value="ECO:0007669"/>
    <property type="project" value="InterPro"/>
</dbReference>
<evidence type="ECO:0000259" key="2">
    <source>
        <dbReference type="Pfam" id="PF00534"/>
    </source>
</evidence>
<dbReference type="Pfam" id="PF00534">
    <property type="entry name" value="Glycos_transf_1"/>
    <property type="match status" value="1"/>
</dbReference>
<feature type="domain" description="Glycosyl transferase family 1" evidence="2">
    <location>
        <begin position="176"/>
        <end position="338"/>
    </location>
</feature>
<dbReference type="CDD" id="cd03801">
    <property type="entry name" value="GT4_PimA-like"/>
    <property type="match status" value="1"/>
</dbReference>
<reference evidence="4" key="1">
    <citation type="submission" date="2016-11" db="EMBL/GenBank/DDBJ databases">
        <authorList>
            <person name="Varghese N."/>
            <person name="Submissions S."/>
        </authorList>
    </citation>
    <scope>NUCLEOTIDE SEQUENCE [LARGE SCALE GENOMIC DNA]</scope>
    <source>
        <strain evidence="4">DSM 16057</strain>
    </source>
</reference>
<proteinExistence type="predicted"/>
<keyword evidence="1 3" id="KW-0808">Transferase</keyword>
<name>A0A1M6FT81_9FIRM</name>
<dbReference type="Proteomes" id="UP000184529">
    <property type="component" value="Unassembled WGS sequence"/>
</dbReference>
<sequence>MIENSSIAILLPSLSSGDAIGNDVLEEYKLLRQRGARVYLYAEYYEPQFAPLMASMDQVKNVEAIIYHHGIEWPAGEKLLNQHMGSYRFLRYHNVTPPQFFAGYSAELEKLVKRGREQTRRLIKLCTHFLADSRYNCEELISEGAPPDKCLVVAPFHQADELLSLQADIRTLESLLADARPIILFVGRQAPNKGLHHFVRVARSLLNLYSAKFRFIWVGGRNPQLAKYYREVENYLAANRLLDLVTFPGKVSQTQLKAFYMAASVFLTLSEHEGFCVPIIEAQAVGVPVVALGRAAVSETTGENQLIFEELDYERFATAVAVLLANPDYRLHLASHGKNNYHRRFAWQVLEAAFLGALGGVYSS</sequence>
<dbReference type="STRING" id="1121432.SAMN02745219_01541"/>